<dbReference type="Proteomes" id="UP001470230">
    <property type="component" value="Unassembled WGS sequence"/>
</dbReference>
<sequence length="1051" mass="120999">MSRMSTSRSTTESESMTSMKLKVDRYAAKIVSLQSENIKLNNENQLLAQKFNGLTEYNQTLGNDLANFDEEIVFLEQQISQKTTEFQLLSRKADNLDKQIKSCRKALLDDADFNQAAYKLKKLEEKKKAVLKKLSELKGDSINEGDPGILETRALLLEEVKLLEKTNSDLLQEKSLLQILIDTDKTVAQKKATLEEMIKKKEKEQNKLLDEIQTLRQNTPQEISKMLQMSVLNSASQTNSEYADDEENEQEANKKNKTNDQSIEIEEEEEENQNDEKIENQPSAKSKDPDGNESLDDKEQKSEAKKDSLSDKNSSISEKNEDEAKKEKKSHHKKPNSISESENEGKEKRKKKKRSSSVKSQSHKSLSDYSEDSDANKNRRRKRNRNKDRKGNENEDENDNSDDDLDASHSRRKRHHSNKDRRRKHKNADSDSGYENDIDDDQKDNDNLKSKEKSRKHKKRAASESRRKKKSYKTSDNDSDSNNKDNDTLSDEQRKSSRRHKRSNKENSKSIDDYSDHYDNYADNDYNDNEDSFDSLQRHKHGGGAKKSHKRNKSPSKKDKDDVKSKSNSKKKASKTADSSKNINTDLNEPDNKDQAKNQSSSHQQSKKQSQLQKVLNNASALLSSQPPNSTENQKQGQASKTNPTKPNNLAIPSGSADISAFASVRRKVKKPSVELVDAEAQTNEAEINPVFKGLDSNVSDREQEALSKLDSLKKEIESKLSEKNELQAKLNKPRPKFTMSDKLSVSLSPLPDAIHDLSLTLFSHHSRGIQTDVSGETIDFHTRLLESQVSEMSVASDLQEEIQNLQKQITAVNESITQAKQEGETRDQQIKKVKEDLKKAKQNIESEQQNQDLETRMKNEILNEISNLKVEIREKQGELETQTERNQQMQEKLDELIKVRQSLERDIEDMSMREKPEIQTLSQQVHTYSGRVKEAELKLKKAEEDLEEKREILINLKKSDEMKNYKDLSIKKLKLERRLNKWKLLLKDSRETMQSLEAFSRQNFQKRQYLAQQLEKYEREKADKEEELRDLEGYSALLSALLQEQNENWS</sequence>
<dbReference type="PANTHER" id="PTHR36562:SF5">
    <property type="entry name" value="SERINE_ARGININE REPETITIVE MATRIX 2"/>
    <property type="match status" value="1"/>
</dbReference>
<feature type="compositionally biased region" description="Basic and acidic residues" evidence="2">
    <location>
        <begin position="274"/>
        <end position="310"/>
    </location>
</feature>
<feature type="compositionally biased region" description="Basic and acidic residues" evidence="2">
    <location>
        <begin position="473"/>
        <end position="495"/>
    </location>
</feature>
<evidence type="ECO:0000256" key="2">
    <source>
        <dbReference type="SAM" id="MobiDB-lite"/>
    </source>
</evidence>
<gene>
    <name evidence="3" type="ORF">M9Y10_012451</name>
</gene>
<feature type="compositionally biased region" description="Basic and acidic residues" evidence="2">
    <location>
        <begin position="504"/>
        <end position="520"/>
    </location>
</feature>
<reference evidence="3 4" key="1">
    <citation type="submission" date="2024-04" db="EMBL/GenBank/DDBJ databases">
        <title>Tritrichomonas musculus Genome.</title>
        <authorList>
            <person name="Alves-Ferreira E."/>
            <person name="Grigg M."/>
            <person name="Lorenzi H."/>
            <person name="Galac M."/>
        </authorList>
    </citation>
    <scope>NUCLEOTIDE SEQUENCE [LARGE SCALE GENOMIC DNA]</scope>
    <source>
        <strain evidence="3 4">EAF2021</strain>
    </source>
</reference>
<dbReference type="PANTHER" id="PTHR36562">
    <property type="entry name" value="SERINE/ARGININE REPETITIVE MATRIX 2"/>
    <property type="match status" value="1"/>
</dbReference>
<protein>
    <submittedName>
        <fullName evidence="3">Uncharacterized protein</fullName>
    </submittedName>
</protein>
<feature type="compositionally biased region" description="Polar residues" evidence="2">
    <location>
        <begin position="615"/>
        <end position="648"/>
    </location>
</feature>
<feature type="coiled-coil region" evidence="1">
    <location>
        <begin position="23"/>
        <end position="85"/>
    </location>
</feature>
<name>A0ABR2ICL4_9EUKA</name>
<keyword evidence="1" id="KW-0175">Coiled coil</keyword>
<feature type="compositionally biased region" description="Basic residues" evidence="2">
    <location>
        <begin position="452"/>
        <end position="472"/>
    </location>
</feature>
<accession>A0ABR2ICL4</accession>
<feature type="coiled-coil region" evidence="1">
    <location>
        <begin position="796"/>
        <end position="1035"/>
    </location>
</feature>
<comment type="caution">
    <text evidence="3">The sequence shown here is derived from an EMBL/GenBank/DDBJ whole genome shotgun (WGS) entry which is preliminary data.</text>
</comment>
<feature type="compositionally biased region" description="Acidic residues" evidence="2">
    <location>
        <begin position="432"/>
        <end position="443"/>
    </location>
</feature>
<feature type="compositionally biased region" description="Acidic residues" evidence="2">
    <location>
        <begin position="394"/>
        <end position="405"/>
    </location>
</feature>
<proteinExistence type="predicted"/>
<feature type="compositionally biased region" description="Basic residues" evidence="2">
    <location>
        <begin position="378"/>
        <end position="388"/>
    </location>
</feature>
<feature type="compositionally biased region" description="Basic residues" evidence="2">
    <location>
        <begin position="410"/>
        <end position="426"/>
    </location>
</feature>
<feature type="compositionally biased region" description="Low complexity" evidence="2">
    <location>
        <begin position="597"/>
        <end position="614"/>
    </location>
</feature>
<feature type="compositionally biased region" description="Acidic residues" evidence="2">
    <location>
        <begin position="263"/>
        <end position="273"/>
    </location>
</feature>
<feature type="region of interest" description="Disordered" evidence="2">
    <location>
        <begin position="235"/>
        <end position="655"/>
    </location>
</feature>
<feature type="compositionally biased region" description="Basic residues" evidence="2">
    <location>
        <begin position="538"/>
        <end position="555"/>
    </location>
</feature>
<evidence type="ECO:0000256" key="1">
    <source>
        <dbReference type="SAM" id="Coils"/>
    </source>
</evidence>
<organism evidence="3 4">
    <name type="scientific">Tritrichomonas musculus</name>
    <dbReference type="NCBI Taxonomy" id="1915356"/>
    <lineage>
        <taxon>Eukaryota</taxon>
        <taxon>Metamonada</taxon>
        <taxon>Parabasalia</taxon>
        <taxon>Tritrichomonadida</taxon>
        <taxon>Tritrichomonadidae</taxon>
        <taxon>Tritrichomonas</taxon>
    </lineage>
</organism>
<dbReference type="EMBL" id="JAPFFF010000018">
    <property type="protein sequence ID" value="KAK8860785.1"/>
    <property type="molecule type" value="Genomic_DNA"/>
</dbReference>
<feature type="coiled-coil region" evidence="1">
    <location>
        <begin position="703"/>
        <end position="730"/>
    </location>
</feature>
<feature type="compositionally biased region" description="Basic and acidic residues" evidence="2">
    <location>
        <begin position="556"/>
        <end position="565"/>
    </location>
</feature>
<dbReference type="InterPro" id="IPR051372">
    <property type="entry name" value="CWC21"/>
</dbReference>
<keyword evidence="4" id="KW-1185">Reference proteome</keyword>
<evidence type="ECO:0000313" key="3">
    <source>
        <dbReference type="EMBL" id="KAK8860785.1"/>
    </source>
</evidence>
<evidence type="ECO:0000313" key="4">
    <source>
        <dbReference type="Proteomes" id="UP001470230"/>
    </source>
</evidence>